<dbReference type="InterPro" id="IPR002125">
    <property type="entry name" value="CMP_dCMP_dom"/>
</dbReference>
<gene>
    <name evidence="2" type="ORF">GLW01_13850</name>
</gene>
<dbReference type="SUPFAM" id="SSF53927">
    <property type="entry name" value="Cytidine deaminase-like"/>
    <property type="match status" value="1"/>
</dbReference>
<evidence type="ECO:0000313" key="2">
    <source>
        <dbReference type="EMBL" id="MYL27873.1"/>
    </source>
</evidence>
<dbReference type="OrthoDB" id="9802676at2"/>
<evidence type="ECO:0000313" key="3">
    <source>
        <dbReference type="Proteomes" id="UP000460751"/>
    </source>
</evidence>
<dbReference type="EMBL" id="WMEX01000008">
    <property type="protein sequence ID" value="MYL27873.1"/>
    <property type="molecule type" value="Genomic_DNA"/>
</dbReference>
<feature type="domain" description="CMP/dCMP-type deaminase" evidence="1">
    <location>
        <begin position="4"/>
        <end position="124"/>
    </location>
</feature>
<dbReference type="PROSITE" id="PS51747">
    <property type="entry name" value="CYT_DCMP_DEAMINASES_2"/>
    <property type="match status" value="1"/>
</dbReference>
<dbReference type="PANTHER" id="PTHR11079:SF179">
    <property type="entry name" value="TRNA(ADENINE(34)) DEAMINASE, CHLOROPLASTIC"/>
    <property type="match status" value="1"/>
</dbReference>
<dbReference type="Gene3D" id="3.40.140.10">
    <property type="entry name" value="Cytidine Deaminase, domain 2"/>
    <property type="match status" value="1"/>
</dbReference>
<dbReference type="PANTHER" id="PTHR11079">
    <property type="entry name" value="CYTOSINE DEAMINASE FAMILY MEMBER"/>
    <property type="match status" value="1"/>
</dbReference>
<organism evidence="2 3">
    <name type="scientific">Vreelandella halophila</name>
    <dbReference type="NCBI Taxonomy" id="86177"/>
    <lineage>
        <taxon>Bacteria</taxon>
        <taxon>Pseudomonadati</taxon>
        <taxon>Pseudomonadota</taxon>
        <taxon>Gammaproteobacteria</taxon>
        <taxon>Oceanospirillales</taxon>
        <taxon>Halomonadaceae</taxon>
        <taxon>Vreelandella</taxon>
    </lineage>
</organism>
<dbReference type="GO" id="GO:0003824">
    <property type="term" value="F:catalytic activity"/>
    <property type="evidence" value="ECO:0007669"/>
    <property type="project" value="InterPro"/>
</dbReference>
<name>A0A9X4YES1_9GAMM</name>
<protein>
    <submittedName>
        <fullName evidence="2">Nucleoside deaminase</fullName>
    </submittedName>
</protein>
<dbReference type="Pfam" id="PF00383">
    <property type="entry name" value="dCMP_cyt_deam_1"/>
    <property type="match status" value="1"/>
</dbReference>
<evidence type="ECO:0000259" key="1">
    <source>
        <dbReference type="PROSITE" id="PS51747"/>
    </source>
</evidence>
<accession>A0A9X4YES1</accession>
<dbReference type="AlphaFoldDB" id="A0A9X4YES1"/>
<dbReference type="Proteomes" id="UP000460751">
    <property type="component" value="Unassembled WGS sequence"/>
</dbReference>
<dbReference type="CDD" id="cd01285">
    <property type="entry name" value="nucleoside_deaminase"/>
    <property type="match status" value="1"/>
</dbReference>
<proteinExistence type="predicted"/>
<reference evidence="2 3" key="1">
    <citation type="submission" date="2019-11" db="EMBL/GenBank/DDBJ databases">
        <title>Genome sequences of 17 halophilic strains isolated from different environments.</title>
        <authorList>
            <person name="Furrow R.E."/>
        </authorList>
    </citation>
    <scope>NUCLEOTIDE SEQUENCE [LARGE SCALE GENOMIC DNA]</scope>
    <source>
        <strain evidence="2 3">22507_15_FS</strain>
    </source>
</reference>
<comment type="caution">
    <text evidence="2">The sequence shown here is derived from an EMBL/GenBank/DDBJ whole genome shotgun (WGS) entry which is preliminary data.</text>
</comment>
<keyword evidence="3" id="KW-1185">Reference proteome</keyword>
<dbReference type="InterPro" id="IPR016193">
    <property type="entry name" value="Cytidine_deaminase-like"/>
</dbReference>
<sequence length="157" mass="17099">MLKESDTQHLNRCIELAREALEAGDLPFGSVLVDGRGTVRAEARNQSITGDPTRHPEFDLARWAGINMTAEERAEATVYTSGEHCPMCSAAHAWAGLGRIVFASSGEQLKGWLSELGVEAFPVHLLPVQDIAPGVRVDGPVSGLAEQVRELHYRCHE</sequence>
<dbReference type="RefSeq" id="WP_151439103.1">
    <property type="nucleotide sequence ID" value="NZ_WMEX01000008.1"/>
</dbReference>